<dbReference type="InParanoid" id="E1Z5Z4"/>
<dbReference type="eggNOG" id="ENOG502SBB5">
    <property type="taxonomic scope" value="Eukaryota"/>
</dbReference>
<evidence type="ECO:0008006" key="4">
    <source>
        <dbReference type="Google" id="ProtNLM"/>
    </source>
</evidence>
<proteinExistence type="predicted"/>
<gene>
    <name evidence="2" type="ORF">CHLNCDRAFT_140690</name>
</gene>
<feature type="transmembrane region" description="Helical" evidence="1">
    <location>
        <begin position="171"/>
        <end position="190"/>
    </location>
</feature>
<evidence type="ECO:0000313" key="3">
    <source>
        <dbReference type="Proteomes" id="UP000008141"/>
    </source>
</evidence>
<feature type="transmembrane region" description="Helical" evidence="1">
    <location>
        <begin position="307"/>
        <end position="325"/>
    </location>
</feature>
<feature type="transmembrane region" description="Helical" evidence="1">
    <location>
        <begin position="196"/>
        <end position="217"/>
    </location>
</feature>
<evidence type="ECO:0000256" key="1">
    <source>
        <dbReference type="SAM" id="Phobius"/>
    </source>
</evidence>
<feature type="transmembrane region" description="Helical" evidence="1">
    <location>
        <begin position="361"/>
        <end position="388"/>
    </location>
</feature>
<feature type="transmembrane region" description="Helical" evidence="1">
    <location>
        <begin position="270"/>
        <end position="287"/>
    </location>
</feature>
<feature type="transmembrane region" description="Helical" evidence="1">
    <location>
        <begin position="433"/>
        <end position="456"/>
    </location>
</feature>
<dbReference type="PANTHER" id="PTHR23518:SF2">
    <property type="entry name" value="MAJOR FACILITATOR SUPERFAMILY TRANSPORTER"/>
    <property type="match status" value="1"/>
</dbReference>
<feature type="transmembrane region" description="Helical" evidence="1">
    <location>
        <begin position="337"/>
        <end position="355"/>
    </location>
</feature>
<keyword evidence="3" id="KW-1185">Reference proteome</keyword>
<dbReference type="OMA" id="LANTWGM"/>
<evidence type="ECO:0000313" key="2">
    <source>
        <dbReference type="EMBL" id="EFN58560.1"/>
    </source>
</evidence>
<dbReference type="AlphaFoldDB" id="E1Z5Z4"/>
<feature type="transmembrane region" description="Helical" evidence="1">
    <location>
        <begin position="108"/>
        <end position="129"/>
    </location>
</feature>
<keyword evidence="1" id="KW-1133">Transmembrane helix</keyword>
<protein>
    <recommendedName>
        <fullName evidence="4">Major facilitator superfamily (MFS) profile domain-containing protein</fullName>
    </recommendedName>
</protein>
<dbReference type="Gene3D" id="1.20.1250.20">
    <property type="entry name" value="MFS general substrate transporter like domains"/>
    <property type="match status" value="1"/>
</dbReference>
<keyword evidence="1" id="KW-0472">Membrane</keyword>
<dbReference type="EMBL" id="GL433837">
    <property type="protein sequence ID" value="EFN58560.1"/>
    <property type="molecule type" value="Genomic_DNA"/>
</dbReference>
<dbReference type="KEGG" id="cvr:CHLNCDRAFT_140690"/>
<accession>E1Z5Z4</accession>
<dbReference type="InterPro" id="IPR036259">
    <property type="entry name" value="MFS_trans_sf"/>
</dbReference>
<dbReference type="RefSeq" id="XP_005850662.1">
    <property type="nucleotide sequence ID" value="XM_005850600.1"/>
</dbReference>
<name>E1Z5Z4_CHLVA</name>
<sequence>MEGCAGCAGSGADVQQQLPLDPQANSKLLALCAAQMLGSVATLIHETYLPVYLADELHLSRTSIGNLQGAAQLLAKASAGVSGALADLASPARMVLLGAALTAANKPMYAACGAVHAALGATSCLYWIAFAKIFDRLAKGVREAPSKALIGELAAASGDSPAAAFGLRQSLATLGALGGALAAGAALRLTRRNYPLTFALSTVPAALALALLVAAFGSSSGSRAGQHVGGAGPASVAGPAGCAEAGGGGDKAAALGPLGRARALLGALRPAYWQALATVALLYMARFDAGFAVLRAKEVAGSGSLPWLIPVAMVTQGALAAPAGMRAKAGVAARNSVLLAGLGALVAADCCFAFWPSAAGMLAAAVLLGCHMALTHGVFLGMLASYIPSRPVPGLGRVSGTAWSLTDLLLGLVLAASSSLAGRLSDLTARRGLGGIGCFLGGAVACSLSAAALLLFTACGDLGAQAATDMDGGGLGAAAPAAARTEPAVA</sequence>
<dbReference type="OrthoDB" id="512088at2759"/>
<keyword evidence="1" id="KW-0812">Transmembrane</keyword>
<dbReference type="Proteomes" id="UP000008141">
    <property type="component" value="Unassembled WGS sequence"/>
</dbReference>
<dbReference type="SUPFAM" id="SSF103473">
    <property type="entry name" value="MFS general substrate transporter"/>
    <property type="match status" value="1"/>
</dbReference>
<reference evidence="2 3" key="1">
    <citation type="journal article" date="2010" name="Plant Cell">
        <title>The Chlorella variabilis NC64A genome reveals adaptation to photosymbiosis, coevolution with viruses, and cryptic sex.</title>
        <authorList>
            <person name="Blanc G."/>
            <person name="Duncan G."/>
            <person name="Agarkova I."/>
            <person name="Borodovsky M."/>
            <person name="Gurnon J."/>
            <person name="Kuo A."/>
            <person name="Lindquist E."/>
            <person name="Lucas S."/>
            <person name="Pangilinan J."/>
            <person name="Polle J."/>
            <person name="Salamov A."/>
            <person name="Terry A."/>
            <person name="Yamada T."/>
            <person name="Dunigan D.D."/>
            <person name="Grigoriev I.V."/>
            <person name="Claverie J.M."/>
            <person name="Van Etten J.L."/>
        </authorList>
    </citation>
    <scope>NUCLEOTIDE SEQUENCE [LARGE SCALE GENOMIC DNA]</scope>
    <source>
        <strain evidence="2 3">NC64A</strain>
    </source>
</reference>
<organism evidence="3">
    <name type="scientific">Chlorella variabilis</name>
    <name type="common">Green alga</name>
    <dbReference type="NCBI Taxonomy" id="554065"/>
    <lineage>
        <taxon>Eukaryota</taxon>
        <taxon>Viridiplantae</taxon>
        <taxon>Chlorophyta</taxon>
        <taxon>core chlorophytes</taxon>
        <taxon>Trebouxiophyceae</taxon>
        <taxon>Chlorellales</taxon>
        <taxon>Chlorellaceae</taxon>
        <taxon>Chlorella clade</taxon>
        <taxon>Chlorella</taxon>
    </lineage>
</organism>
<feature type="transmembrane region" description="Helical" evidence="1">
    <location>
        <begin position="400"/>
        <end position="421"/>
    </location>
</feature>
<dbReference type="GeneID" id="17358098"/>
<dbReference type="PANTHER" id="PTHR23518">
    <property type="entry name" value="C-METHYLTRANSFERASE"/>
    <property type="match status" value="1"/>
</dbReference>